<feature type="region of interest" description="Disordered" evidence="1">
    <location>
        <begin position="87"/>
        <end position="152"/>
    </location>
</feature>
<dbReference type="Proteomes" id="UP001302602">
    <property type="component" value="Unassembled WGS sequence"/>
</dbReference>
<dbReference type="AlphaFoldDB" id="A0AAN6TUE1"/>
<organism evidence="3 4">
    <name type="scientific">Parathielavia appendiculata</name>
    <dbReference type="NCBI Taxonomy" id="2587402"/>
    <lineage>
        <taxon>Eukaryota</taxon>
        <taxon>Fungi</taxon>
        <taxon>Dikarya</taxon>
        <taxon>Ascomycota</taxon>
        <taxon>Pezizomycotina</taxon>
        <taxon>Sordariomycetes</taxon>
        <taxon>Sordariomycetidae</taxon>
        <taxon>Sordariales</taxon>
        <taxon>Chaetomiaceae</taxon>
        <taxon>Parathielavia</taxon>
    </lineage>
</organism>
<keyword evidence="2" id="KW-0812">Transmembrane</keyword>
<accession>A0AAN6TUE1</accession>
<keyword evidence="4" id="KW-1185">Reference proteome</keyword>
<comment type="caution">
    <text evidence="3">The sequence shown here is derived from an EMBL/GenBank/DDBJ whole genome shotgun (WGS) entry which is preliminary data.</text>
</comment>
<evidence type="ECO:0000313" key="3">
    <source>
        <dbReference type="EMBL" id="KAK4120355.1"/>
    </source>
</evidence>
<name>A0AAN6TUE1_9PEZI</name>
<reference evidence="3" key="1">
    <citation type="journal article" date="2023" name="Mol. Phylogenet. Evol.">
        <title>Genome-scale phylogeny and comparative genomics of the fungal order Sordariales.</title>
        <authorList>
            <person name="Hensen N."/>
            <person name="Bonometti L."/>
            <person name="Westerberg I."/>
            <person name="Brannstrom I.O."/>
            <person name="Guillou S."/>
            <person name="Cros-Aarteil S."/>
            <person name="Calhoun S."/>
            <person name="Haridas S."/>
            <person name="Kuo A."/>
            <person name="Mondo S."/>
            <person name="Pangilinan J."/>
            <person name="Riley R."/>
            <person name="LaButti K."/>
            <person name="Andreopoulos B."/>
            <person name="Lipzen A."/>
            <person name="Chen C."/>
            <person name="Yan M."/>
            <person name="Daum C."/>
            <person name="Ng V."/>
            <person name="Clum A."/>
            <person name="Steindorff A."/>
            <person name="Ohm R.A."/>
            <person name="Martin F."/>
            <person name="Silar P."/>
            <person name="Natvig D.O."/>
            <person name="Lalanne C."/>
            <person name="Gautier V."/>
            <person name="Ament-Velasquez S.L."/>
            <person name="Kruys A."/>
            <person name="Hutchinson M.I."/>
            <person name="Powell A.J."/>
            <person name="Barry K."/>
            <person name="Miller A.N."/>
            <person name="Grigoriev I.V."/>
            <person name="Debuchy R."/>
            <person name="Gladieux P."/>
            <person name="Hiltunen Thoren M."/>
            <person name="Johannesson H."/>
        </authorList>
    </citation>
    <scope>NUCLEOTIDE SEQUENCE</scope>
    <source>
        <strain evidence="3">CBS 731.68</strain>
    </source>
</reference>
<evidence type="ECO:0000256" key="2">
    <source>
        <dbReference type="SAM" id="Phobius"/>
    </source>
</evidence>
<protein>
    <submittedName>
        <fullName evidence="3">Uncharacterized protein</fullName>
    </submittedName>
</protein>
<dbReference type="RefSeq" id="XP_062644126.1">
    <property type="nucleotide sequence ID" value="XM_062796594.1"/>
</dbReference>
<evidence type="ECO:0000256" key="1">
    <source>
        <dbReference type="SAM" id="MobiDB-lite"/>
    </source>
</evidence>
<feature type="transmembrane region" description="Helical" evidence="2">
    <location>
        <begin position="59"/>
        <end position="82"/>
    </location>
</feature>
<gene>
    <name evidence="3" type="ORF">N657DRAFT_683704</name>
</gene>
<proteinExistence type="predicted"/>
<reference evidence="3" key="2">
    <citation type="submission" date="2023-05" db="EMBL/GenBank/DDBJ databases">
        <authorList>
            <consortium name="Lawrence Berkeley National Laboratory"/>
            <person name="Steindorff A."/>
            <person name="Hensen N."/>
            <person name="Bonometti L."/>
            <person name="Westerberg I."/>
            <person name="Brannstrom I.O."/>
            <person name="Guillou S."/>
            <person name="Cros-Aarteil S."/>
            <person name="Calhoun S."/>
            <person name="Haridas S."/>
            <person name="Kuo A."/>
            <person name="Mondo S."/>
            <person name="Pangilinan J."/>
            <person name="Riley R."/>
            <person name="Labutti K."/>
            <person name="Andreopoulos B."/>
            <person name="Lipzen A."/>
            <person name="Chen C."/>
            <person name="Yanf M."/>
            <person name="Daum C."/>
            <person name="Ng V."/>
            <person name="Clum A."/>
            <person name="Ohm R."/>
            <person name="Martin F."/>
            <person name="Silar P."/>
            <person name="Natvig D."/>
            <person name="Lalanne C."/>
            <person name="Gautier V."/>
            <person name="Ament-Velasquez S.L."/>
            <person name="Kruys A."/>
            <person name="Hutchinson M.I."/>
            <person name="Powell A.J."/>
            <person name="Barry K."/>
            <person name="Miller A.N."/>
            <person name="Grigoriev I.V."/>
            <person name="Debuchy R."/>
            <person name="Gladieux P."/>
            <person name="Thoren M.H."/>
            <person name="Johannesson H."/>
        </authorList>
    </citation>
    <scope>NUCLEOTIDE SEQUENCE</scope>
    <source>
        <strain evidence="3">CBS 731.68</strain>
    </source>
</reference>
<evidence type="ECO:0000313" key="4">
    <source>
        <dbReference type="Proteomes" id="UP001302602"/>
    </source>
</evidence>
<feature type="compositionally biased region" description="Polar residues" evidence="1">
    <location>
        <begin position="100"/>
        <end position="110"/>
    </location>
</feature>
<keyword evidence="2" id="KW-1133">Transmembrane helix</keyword>
<feature type="compositionally biased region" description="Low complexity" evidence="1">
    <location>
        <begin position="111"/>
        <end position="152"/>
    </location>
</feature>
<keyword evidence="2" id="KW-0472">Membrane</keyword>
<dbReference type="EMBL" id="MU853239">
    <property type="protein sequence ID" value="KAK4120355.1"/>
    <property type="molecule type" value="Genomic_DNA"/>
</dbReference>
<sequence>MQPAPYDGLEAVRDHGASDLHVVNAAQHRKYYYPPTYNPEPLPPTPKAKRTICGLSKPIFWLAVAITALVIGMIGLGIGLGVSLGKAQSANGGERAGNLAGQTTSATAGPTISSSPSESSATQTRSTLSTETSSASTTTSSPSTTARSTTSSSASTGVLQTICPSANGTIRQADLTELVTKTWDECLTLCNNMNYRQVRTDVGPSWNFGGTAAGGGQAPGTCWCLGGPDKEVVENKGSVVGVPIEV</sequence>
<dbReference type="GeneID" id="87833362"/>